<dbReference type="InterPro" id="IPR003018">
    <property type="entry name" value="GAF"/>
</dbReference>
<dbReference type="InterPro" id="IPR036890">
    <property type="entry name" value="HATPase_C_sf"/>
</dbReference>
<evidence type="ECO:0000256" key="15">
    <source>
        <dbReference type="ARBA" id="ARBA00023170"/>
    </source>
</evidence>
<evidence type="ECO:0000256" key="1">
    <source>
        <dbReference type="ARBA" id="ARBA00000085"/>
    </source>
</evidence>
<dbReference type="SUPFAM" id="SSF55781">
    <property type="entry name" value="GAF domain-like"/>
    <property type="match status" value="1"/>
</dbReference>
<feature type="domain" description="PAS" evidence="16">
    <location>
        <begin position="184"/>
        <end position="257"/>
    </location>
</feature>
<keyword evidence="11" id="KW-0418">Kinase</keyword>
<dbReference type="Pfam" id="PF07536">
    <property type="entry name" value="HWE_HK"/>
    <property type="match status" value="1"/>
</dbReference>
<protein>
    <recommendedName>
        <fullName evidence="2">histidine kinase</fullName>
        <ecNumber evidence="2">2.7.13.3</ecNumber>
    </recommendedName>
</protein>
<gene>
    <name evidence="18" type="ORF">J8J14_23010</name>
</gene>
<evidence type="ECO:0000256" key="3">
    <source>
        <dbReference type="ARBA" id="ARBA00022543"/>
    </source>
</evidence>
<dbReference type="InterPro" id="IPR011102">
    <property type="entry name" value="Sig_transdc_His_kinase_HWE"/>
</dbReference>
<dbReference type="PANTHER" id="PTHR41523">
    <property type="entry name" value="TWO-COMPONENT SYSTEM SENSOR PROTEIN"/>
    <property type="match status" value="1"/>
</dbReference>
<evidence type="ECO:0000256" key="12">
    <source>
        <dbReference type="ARBA" id="ARBA00022840"/>
    </source>
</evidence>
<evidence type="ECO:0000256" key="9">
    <source>
        <dbReference type="ARBA" id="ARBA00022737"/>
    </source>
</evidence>
<keyword evidence="8" id="KW-0808">Transferase</keyword>
<feature type="domain" description="PAS" evidence="16">
    <location>
        <begin position="312"/>
        <end position="382"/>
    </location>
</feature>
<evidence type="ECO:0000259" key="16">
    <source>
        <dbReference type="PROSITE" id="PS50112"/>
    </source>
</evidence>
<dbReference type="InterPro" id="IPR000014">
    <property type="entry name" value="PAS"/>
</dbReference>
<keyword evidence="4" id="KW-0597">Phosphoprotein</keyword>
<evidence type="ECO:0000256" key="2">
    <source>
        <dbReference type="ARBA" id="ARBA00012438"/>
    </source>
</evidence>
<dbReference type="SMART" id="SM00091">
    <property type="entry name" value="PAS"/>
    <property type="match status" value="2"/>
</dbReference>
<organism evidence="18 19">
    <name type="scientific">Pararoseomonas baculiformis</name>
    <dbReference type="NCBI Taxonomy" id="2820812"/>
    <lineage>
        <taxon>Bacteria</taxon>
        <taxon>Pseudomonadati</taxon>
        <taxon>Pseudomonadota</taxon>
        <taxon>Alphaproteobacteria</taxon>
        <taxon>Acetobacterales</taxon>
        <taxon>Acetobacteraceae</taxon>
        <taxon>Pararoseomonas</taxon>
    </lineage>
</organism>
<dbReference type="Gene3D" id="3.30.450.40">
    <property type="match status" value="1"/>
</dbReference>
<evidence type="ECO:0000256" key="6">
    <source>
        <dbReference type="ARBA" id="ARBA00022630"/>
    </source>
</evidence>
<dbReference type="SMART" id="SM00065">
    <property type="entry name" value="GAF"/>
    <property type="match status" value="1"/>
</dbReference>
<dbReference type="Gene3D" id="3.30.565.10">
    <property type="entry name" value="Histidine kinase-like ATPase, C-terminal domain"/>
    <property type="match status" value="1"/>
</dbReference>
<dbReference type="Pfam" id="PF08447">
    <property type="entry name" value="PAS_3"/>
    <property type="match status" value="2"/>
</dbReference>
<keyword evidence="14" id="KW-0843">Virulence</keyword>
<accession>A0ABS4AKT3</accession>
<keyword evidence="3" id="KW-0600">Photoreceptor protein</keyword>
<dbReference type="SUPFAM" id="SSF55785">
    <property type="entry name" value="PYP-like sensor domain (PAS domain)"/>
    <property type="match status" value="2"/>
</dbReference>
<evidence type="ECO:0000256" key="8">
    <source>
        <dbReference type="ARBA" id="ARBA00022679"/>
    </source>
</evidence>
<dbReference type="InterPro" id="IPR029016">
    <property type="entry name" value="GAF-like_dom_sf"/>
</dbReference>
<comment type="caution">
    <text evidence="18">The sequence shown here is derived from an EMBL/GenBank/DDBJ whole genome shotgun (WGS) entry which is preliminary data.</text>
</comment>
<dbReference type="Gene3D" id="3.30.450.20">
    <property type="entry name" value="PAS domain"/>
    <property type="match status" value="2"/>
</dbReference>
<name>A0ABS4AKT3_9PROT</name>
<dbReference type="InterPro" id="IPR035965">
    <property type="entry name" value="PAS-like_dom_sf"/>
</dbReference>
<evidence type="ECO:0000256" key="5">
    <source>
        <dbReference type="ARBA" id="ARBA00022606"/>
    </source>
</evidence>
<keyword evidence="9" id="KW-0677">Repeat</keyword>
<evidence type="ECO:0000313" key="18">
    <source>
        <dbReference type="EMBL" id="MBP0447633.1"/>
    </source>
</evidence>
<dbReference type="PROSITE" id="PS50113">
    <property type="entry name" value="PAC"/>
    <property type="match status" value="1"/>
</dbReference>
<keyword evidence="19" id="KW-1185">Reference proteome</keyword>
<keyword evidence="13" id="KW-0157">Chromophore</keyword>
<evidence type="ECO:0000256" key="10">
    <source>
        <dbReference type="ARBA" id="ARBA00022741"/>
    </source>
</evidence>
<proteinExistence type="predicted"/>
<evidence type="ECO:0000256" key="7">
    <source>
        <dbReference type="ARBA" id="ARBA00022643"/>
    </source>
</evidence>
<dbReference type="EC" id="2.7.13.3" evidence="2"/>
<sequence>MERARAEEMLRESEERQAFLLKLSDALRPVGDPVEIQRTATRSLGEQLEASRVFYVLVEEDGDTATILANYTDGAPDRLGRYSLSAFSSYAAGEWRAGRTASTDDVNADPRWGEAERAAYASVSTRAGFGIPLIKEGRLVALLGVNQSVPRRWTNAERELAREVAERTWDAVERARAEAQLRESEGRFRDFAENSTDVLWIADAGRRRIEYLSPAFERVFGVPRAPILDGSRMVRDLVHPDDRDTFESAWPRAIAGGPAIVHYRTAHPGRGIVHLRDTLFPIRDEVGAVRQVAGIVQDVSDIEAARAALDAEKERFRTLAEGIPPLVWRSCDEGRWTWSSPQWLDYTGQSEAESRGLGWLDVVHPDDRGRTMAAWREAPPHGRLDVEYRVRRASDGTWRWHQTRSVPVRGGPTAEQPGGRIVEWLGTTTDIEDLKRLQAEQGVLVAELQHRTRNLLAVVRNVARRSIPPQPGRDEYDARLAALGRVQDFLARTGRYTVALRNLVEAELQAVGDGGSDRVTVGGPPVDLPGEGAQPVALALHELATNAVKYGAIAQPTGRLSVTWQVEEGDGGPRLHITWRESGVSMPAGPPARRGYGSELITRALPYQMEAETVLEFTADGVQCSIALPARAFRIVEKAAS</sequence>
<comment type="catalytic activity">
    <reaction evidence="1">
        <text>ATP + protein L-histidine = ADP + protein N-phospho-L-histidine.</text>
        <dbReference type="EC" id="2.7.13.3"/>
    </reaction>
</comment>
<keyword evidence="10" id="KW-0547">Nucleotide-binding</keyword>
<evidence type="ECO:0000256" key="14">
    <source>
        <dbReference type="ARBA" id="ARBA00023026"/>
    </source>
</evidence>
<dbReference type="SMART" id="SM00086">
    <property type="entry name" value="PAC"/>
    <property type="match status" value="2"/>
</dbReference>
<dbReference type="Proteomes" id="UP000681594">
    <property type="component" value="Unassembled WGS sequence"/>
</dbReference>
<dbReference type="RefSeq" id="WP_209381900.1">
    <property type="nucleotide sequence ID" value="NZ_JAGIZB010000046.1"/>
</dbReference>
<dbReference type="InterPro" id="IPR000700">
    <property type="entry name" value="PAS-assoc_C"/>
</dbReference>
<evidence type="ECO:0000259" key="17">
    <source>
        <dbReference type="PROSITE" id="PS50113"/>
    </source>
</evidence>
<reference evidence="18 19" key="1">
    <citation type="submission" date="2021-03" db="EMBL/GenBank/DDBJ databases">
        <authorList>
            <person name="So Y."/>
        </authorList>
    </citation>
    <scope>NUCLEOTIDE SEQUENCE [LARGE SCALE GENOMIC DNA]</scope>
    <source>
        <strain evidence="18 19">SSH11</strain>
    </source>
</reference>
<evidence type="ECO:0000256" key="13">
    <source>
        <dbReference type="ARBA" id="ARBA00022991"/>
    </source>
</evidence>
<keyword evidence="5" id="KW-0716">Sensory transduction</keyword>
<dbReference type="PANTHER" id="PTHR41523:SF8">
    <property type="entry name" value="ETHYLENE RESPONSE SENSOR PROTEIN"/>
    <property type="match status" value="1"/>
</dbReference>
<evidence type="ECO:0000313" key="19">
    <source>
        <dbReference type="Proteomes" id="UP000681594"/>
    </source>
</evidence>
<dbReference type="Pfam" id="PF01590">
    <property type="entry name" value="GAF"/>
    <property type="match status" value="1"/>
</dbReference>
<dbReference type="CDD" id="cd00130">
    <property type="entry name" value="PAS"/>
    <property type="match status" value="2"/>
</dbReference>
<evidence type="ECO:0000256" key="4">
    <source>
        <dbReference type="ARBA" id="ARBA00022553"/>
    </source>
</evidence>
<keyword evidence="7" id="KW-0288">FMN</keyword>
<dbReference type="NCBIfam" id="TIGR00229">
    <property type="entry name" value="sensory_box"/>
    <property type="match status" value="2"/>
</dbReference>
<dbReference type="InterPro" id="IPR013655">
    <property type="entry name" value="PAS_fold_3"/>
</dbReference>
<evidence type="ECO:0000256" key="11">
    <source>
        <dbReference type="ARBA" id="ARBA00022777"/>
    </source>
</evidence>
<keyword evidence="15" id="KW-0675">Receptor</keyword>
<dbReference type="PROSITE" id="PS50112">
    <property type="entry name" value="PAS"/>
    <property type="match status" value="2"/>
</dbReference>
<feature type="domain" description="PAC" evidence="17">
    <location>
        <begin position="384"/>
        <end position="443"/>
    </location>
</feature>
<dbReference type="SMART" id="SM00911">
    <property type="entry name" value="HWE_HK"/>
    <property type="match status" value="1"/>
</dbReference>
<dbReference type="InterPro" id="IPR001610">
    <property type="entry name" value="PAC"/>
</dbReference>
<dbReference type="EMBL" id="JAGIZB010000046">
    <property type="protein sequence ID" value="MBP0447633.1"/>
    <property type="molecule type" value="Genomic_DNA"/>
</dbReference>
<keyword evidence="6" id="KW-0285">Flavoprotein</keyword>
<keyword evidence="12" id="KW-0067">ATP-binding</keyword>